<keyword evidence="6" id="KW-0418">Kinase</keyword>
<dbReference type="OrthoDB" id="248923at2759"/>
<evidence type="ECO:0000256" key="2">
    <source>
        <dbReference type="ARBA" id="ARBA00012513"/>
    </source>
</evidence>
<feature type="binding site" evidence="10">
    <location>
        <position position="39"/>
    </location>
    <ligand>
        <name>ATP</name>
        <dbReference type="ChEBI" id="CHEBI:30616"/>
    </ligand>
</feature>
<feature type="compositionally biased region" description="Acidic residues" evidence="11">
    <location>
        <begin position="875"/>
        <end position="898"/>
    </location>
</feature>
<evidence type="ECO:0000256" key="6">
    <source>
        <dbReference type="ARBA" id="ARBA00022777"/>
    </source>
</evidence>
<evidence type="ECO:0000256" key="9">
    <source>
        <dbReference type="ARBA" id="ARBA00048679"/>
    </source>
</evidence>
<feature type="region of interest" description="Disordered" evidence="11">
    <location>
        <begin position="868"/>
        <end position="909"/>
    </location>
</feature>
<feature type="region of interest" description="Disordered" evidence="11">
    <location>
        <begin position="324"/>
        <end position="490"/>
    </location>
</feature>
<dbReference type="SMART" id="SM00220">
    <property type="entry name" value="S_TKc"/>
    <property type="match status" value="1"/>
</dbReference>
<proteinExistence type="inferred from homology"/>
<dbReference type="InterPro" id="IPR017441">
    <property type="entry name" value="Protein_kinase_ATP_BS"/>
</dbReference>
<keyword evidence="5 10" id="KW-0547">Nucleotide-binding</keyword>
<evidence type="ECO:0000256" key="1">
    <source>
        <dbReference type="ARBA" id="ARBA00010886"/>
    </source>
</evidence>
<comment type="caution">
    <text evidence="13">The sequence shown here is derived from an EMBL/GenBank/DDBJ whole genome shotgun (WGS) entry which is preliminary data.</text>
</comment>
<dbReference type="InterPro" id="IPR051131">
    <property type="entry name" value="NEK_Ser/Thr_kinase_NIMA"/>
</dbReference>
<dbReference type="PANTHER" id="PTHR44899">
    <property type="entry name" value="CAMK FAMILY PROTEIN KINASE"/>
    <property type="match status" value="1"/>
</dbReference>
<feature type="region of interest" description="Disordered" evidence="11">
    <location>
        <begin position="554"/>
        <end position="638"/>
    </location>
</feature>
<evidence type="ECO:0000256" key="5">
    <source>
        <dbReference type="ARBA" id="ARBA00022741"/>
    </source>
</evidence>
<gene>
    <name evidence="13" type="ORF">TrLO_g3140</name>
</gene>
<accession>A0A9W7F572</accession>
<dbReference type="PANTHER" id="PTHR44899:SF3">
    <property type="entry name" value="SERINE_THREONINE-PROTEIN KINASE NEK1"/>
    <property type="match status" value="1"/>
</dbReference>
<feature type="region of interest" description="Disordered" evidence="11">
    <location>
        <begin position="689"/>
        <end position="714"/>
    </location>
</feature>
<feature type="compositionally biased region" description="Acidic residues" evidence="11">
    <location>
        <begin position="554"/>
        <end position="567"/>
    </location>
</feature>
<dbReference type="Proteomes" id="UP001165122">
    <property type="component" value="Unassembled WGS sequence"/>
</dbReference>
<dbReference type="CDD" id="cd08215">
    <property type="entry name" value="STKc_Nek"/>
    <property type="match status" value="1"/>
</dbReference>
<organism evidence="13 14">
    <name type="scientific">Triparma laevis f. longispina</name>
    <dbReference type="NCBI Taxonomy" id="1714387"/>
    <lineage>
        <taxon>Eukaryota</taxon>
        <taxon>Sar</taxon>
        <taxon>Stramenopiles</taxon>
        <taxon>Ochrophyta</taxon>
        <taxon>Bolidophyceae</taxon>
        <taxon>Parmales</taxon>
        <taxon>Triparmaceae</taxon>
        <taxon>Triparma</taxon>
    </lineage>
</organism>
<dbReference type="InterPro" id="IPR000719">
    <property type="entry name" value="Prot_kinase_dom"/>
</dbReference>
<dbReference type="Gene3D" id="1.10.510.10">
    <property type="entry name" value="Transferase(Phosphotransferase) domain 1"/>
    <property type="match status" value="1"/>
</dbReference>
<dbReference type="AlphaFoldDB" id="A0A9W7F572"/>
<reference evidence="14" key="1">
    <citation type="journal article" date="2023" name="Commun. Biol.">
        <title>Genome analysis of Parmales, the sister group of diatoms, reveals the evolutionary specialization of diatoms from phago-mixotrophs to photoautotrophs.</title>
        <authorList>
            <person name="Ban H."/>
            <person name="Sato S."/>
            <person name="Yoshikawa S."/>
            <person name="Yamada K."/>
            <person name="Nakamura Y."/>
            <person name="Ichinomiya M."/>
            <person name="Sato N."/>
            <person name="Blanc-Mathieu R."/>
            <person name="Endo H."/>
            <person name="Kuwata A."/>
            <person name="Ogata H."/>
        </authorList>
    </citation>
    <scope>NUCLEOTIDE SEQUENCE [LARGE SCALE GENOMIC DNA]</scope>
    <source>
        <strain evidence="14">NIES 3700</strain>
    </source>
</reference>
<feature type="compositionally biased region" description="Basic and acidic residues" evidence="11">
    <location>
        <begin position="899"/>
        <end position="909"/>
    </location>
</feature>
<dbReference type="FunFam" id="3.30.200.20:FF:000097">
    <property type="entry name" value="Probable serine/threonine-protein kinase nek1"/>
    <property type="match status" value="1"/>
</dbReference>
<dbReference type="GO" id="GO:0004674">
    <property type="term" value="F:protein serine/threonine kinase activity"/>
    <property type="evidence" value="ECO:0007669"/>
    <property type="project" value="UniProtKB-KW"/>
</dbReference>
<comment type="catalytic activity">
    <reaction evidence="9">
        <text>L-seryl-[protein] + ATP = O-phospho-L-seryl-[protein] + ADP + H(+)</text>
        <dbReference type="Rhea" id="RHEA:17989"/>
        <dbReference type="Rhea" id="RHEA-COMP:9863"/>
        <dbReference type="Rhea" id="RHEA-COMP:11604"/>
        <dbReference type="ChEBI" id="CHEBI:15378"/>
        <dbReference type="ChEBI" id="CHEBI:29999"/>
        <dbReference type="ChEBI" id="CHEBI:30616"/>
        <dbReference type="ChEBI" id="CHEBI:83421"/>
        <dbReference type="ChEBI" id="CHEBI:456216"/>
        <dbReference type="EC" id="2.7.11.1"/>
    </reaction>
</comment>
<evidence type="ECO:0000256" key="3">
    <source>
        <dbReference type="ARBA" id="ARBA00022527"/>
    </source>
</evidence>
<dbReference type="Pfam" id="PF00069">
    <property type="entry name" value="Pkinase"/>
    <property type="match status" value="1"/>
</dbReference>
<dbReference type="Gene3D" id="3.30.200.20">
    <property type="entry name" value="Phosphorylase Kinase, domain 1"/>
    <property type="match status" value="1"/>
</dbReference>
<keyword evidence="3" id="KW-0723">Serine/threonine-protein kinase</keyword>
<dbReference type="PROSITE" id="PS00108">
    <property type="entry name" value="PROTEIN_KINASE_ST"/>
    <property type="match status" value="1"/>
</dbReference>
<protein>
    <recommendedName>
        <fullName evidence="2">non-specific serine/threonine protein kinase</fullName>
        <ecNumber evidence="2">2.7.11.1</ecNumber>
    </recommendedName>
</protein>
<dbReference type="GO" id="GO:0005524">
    <property type="term" value="F:ATP binding"/>
    <property type="evidence" value="ECO:0007669"/>
    <property type="project" value="UniProtKB-UniRule"/>
</dbReference>
<dbReference type="PROSITE" id="PS00107">
    <property type="entry name" value="PROTEIN_KINASE_ATP"/>
    <property type="match status" value="1"/>
</dbReference>
<comment type="similarity">
    <text evidence="1">Belongs to the protein kinase superfamily. NEK Ser/Thr protein kinase family. NIMA subfamily.</text>
</comment>
<sequence>MAARSTLTDFDIEGKLGSGSFGTVYRAKRHKDNQVYVIKTINIGELSQKEQMEAIMEVQLLASIHSPYVVKYFDSMVENETLYIVMEYCNRGDLKGLLKRRRQKNETTLESSRCWSLFIQMCLGLHSIHQQKVLHRDMKTANVFLTANDSDVGPRYFVKIGDLGVAKLLGTSTAFANTVVGTPYYLSPELCEDRPYNDKSDMWALGVILYECLTFKHPFEARNQCALILKIIKGKYTKIPEEHLADDNLKKLVALCLTHDCAQRPSVSDILSLDFVQEQANIHELDLPAAIPRCELKAMREEEEEEVEGREEEKEMGVENELVYPDENESPPHAEAIPQQPTTTPSKDTPKQQQQPRTRTPSTNSNKNSASPKPNNIRPRTTTPSSKYDKKRIITGVAARHASPTPTKSKTNVGSLGVNGVGAGSRTPNPSQNNAAGIRGNRVRGGNRSVSTVATTRHQRPQAEAKGVPRNLHQRSTTNRNGYARATRNQAEAKEQGLGGLMRVTGAGTASSSNLHAGGGGGRGGVGVVTVRRSTREDVIVPEHVNEVEVVVEGGEEDDGEVEFEELSESKRWQLQDSKEASQHSLPSTVGDEDEEVDANILASEPKGEGGGEEEGGGDEVQWEVIDENESKQVEDPNEQFFEQRQQEFDHDLFSSGDYNASPPQDIGVGVDGGGNPLYEVMEPVFDGEEEDDLDRTVGSEEEGGVEEEEEEEEVHIINNGVQDLRLRNLPPPGGAPSVSARVDLIGGMQKHVVDLDKLVSRATKQCRMVLGDAFDDLHEVFRERFIGDDGKMIADKDQSEEKTNEMHQYVENMQEELVARCGGIYEACSAVFNVQRLLALEAGLGEAKKNLKKALLGEPVMTITTPRVPAAIGDDGEETEGEDEEDEDEGYYEDDSFEEFHEETKEVA</sequence>
<comment type="catalytic activity">
    <reaction evidence="8">
        <text>L-threonyl-[protein] + ATP = O-phospho-L-threonyl-[protein] + ADP + H(+)</text>
        <dbReference type="Rhea" id="RHEA:46608"/>
        <dbReference type="Rhea" id="RHEA-COMP:11060"/>
        <dbReference type="Rhea" id="RHEA-COMP:11605"/>
        <dbReference type="ChEBI" id="CHEBI:15378"/>
        <dbReference type="ChEBI" id="CHEBI:30013"/>
        <dbReference type="ChEBI" id="CHEBI:30616"/>
        <dbReference type="ChEBI" id="CHEBI:61977"/>
        <dbReference type="ChEBI" id="CHEBI:456216"/>
        <dbReference type="EC" id="2.7.11.1"/>
    </reaction>
</comment>
<evidence type="ECO:0000256" key="10">
    <source>
        <dbReference type="PROSITE-ProRule" id="PRU10141"/>
    </source>
</evidence>
<dbReference type="EC" id="2.7.11.1" evidence="2"/>
<evidence type="ECO:0000313" key="13">
    <source>
        <dbReference type="EMBL" id="GMI01808.1"/>
    </source>
</evidence>
<feature type="domain" description="Protein kinase" evidence="12">
    <location>
        <begin position="10"/>
        <end position="276"/>
    </location>
</feature>
<dbReference type="InterPro" id="IPR011009">
    <property type="entry name" value="Kinase-like_dom_sf"/>
</dbReference>
<evidence type="ECO:0000259" key="12">
    <source>
        <dbReference type="PROSITE" id="PS50011"/>
    </source>
</evidence>
<evidence type="ECO:0000256" key="8">
    <source>
        <dbReference type="ARBA" id="ARBA00047899"/>
    </source>
</evidence>
<keyword evidence="7 10" id="KW-0067">ATP-binding</keyword>
<evidence type="ECO:0000256" key="7">
    <source>
        <dbReference type="ARBA" id="ARBA00022840"/>
    </source>
</evidence>
<evidence type="ECO:0000256" key="4">
    <source>
        <dbReference type="ARBA" id="ARBA00022679"/>
    </source>
</evidence>
<dbReference type="InterPro" id="IPR008271">
    <property type="entry name" value="Ser/Thr_kinase_AS"/>
</dbReference>
<feature type="compositionally biased region" description="Acidic residues" evidence="11">
    <location>
        <begin position="611"/>
        <end position="628"/>
    </location>
</feature>
<dbReference type="SUPFAM" id="SSF56112">
    <property type="entry name" value="Protein kinase-like (PK-like)"/>
    <property type="match status" value="1"/>
</dbReference>
<dbReference type="EMBL" id="BRXW01000037">
    <property type="protein sequence ID" value="GMI01808.1"/>
    <property type="molecule type" value="Genomic_DNA"/>
</dbReference>
<feature type="compositionally biased region" description="Low complexity" evidence="11">
    <location>
        <begin position="352"/>
        <end position="376"/>
    </location>
</feature>
<dbReference type="PROSITE" id="PS50011">
    <property type="entry name" value="PROTEIN_KINASE_DOM"/>
    <property type="match status" value="1"/>
</dbReference>
<evidence type="ECO:0000313" key="14">
    <source>
        <dbReference type="Proteomes" id="UP001165122"/>
    </source>
</evidence>
<feature type="compositionally biased region" description="Basic and acidic residues" evidence="11">
    <location>
        <begin position="568"/>
        <end position="582"/>
    </location>
</feature>
<keyword evidence="14" id="KW-1185">Reference proteome</keyword>
<keyword evidence="4" id="KW-0808">Transferase</keyword>
<feature type="compositionally biased region" description="Polar residues" evidence="11">
    <location>
        <begin position="404"/>
        <end position="414"/>
    </location>
</feature>
<name>A0A9W7F572_9STRA</name>
<evidence type="ECO:0000256" key="11">
    <source>
        <dbReference type="SAM" id="MobiDB-lite"/>
    </source>
</evidence>
<feature type="compositionally biased region" description="Low complexity" evidence="11">
    <location>
        <begin position="433"/>
        <end position="451"/>
    </location>
</feature>